<sequence length="145" mass="16397">SSCVLEYYFMGIYGSYFPCQIDARIEYLSIMACGPSSISLVSESRNCSWAITFCNFYHRDTYWLRAYCSLSSFVLWPTIQEPLGEGTSAKLAKAATPIIWMAYFQLTEVLSFLQDDEPSNRAGAEFQALNFLAAIFSATAKRLIR</sequence>
<protein>
    <submittedName>
        <fullName evidence="1">Uncharacterized protein</fullName>
    </submittedName>
</protein>
<comment type="caution">
    <text evidence="1">The sequence shown here is derived from an EMBL/GenBank/DDBJ whole genome shotgun (WGS) entry which is preliminary data.</text>
</comment>
<gene>
    <name evidence="1" type="ORF">HAX54_009090</name>
</gene>
<proteinExistence type="predicted"/>
<accession>A0ABS8RWI6</accession>
<keyword evidence="2" id="KW-1185">Reference proteome</keyword>
<dbReference type="Proteomes" id="UP000823775">
    <property type="component" value="Unassembled WGS sequence"/>
</dbReference>
<evidence type="ECO:0000313" key="2">
    <source>
        <dbReference type="Proteomes" id="UP000823775"/>
    </source>
</evidence>
<organism evidence="1 2">
    <name type="scientific">Datura stramonium</name>
    <name type="common">Jimsonweed</name>
    <name type="synonym">Common thornapple</name>
    <dbReference type="NCBI Taxonomy" id="4076"/>
    <lineage>
        <taxon>Eukaryota</taxon>
        <taxon>Viridiplantae</taxon>
        <taxon>Streptophyta</taxon>
        <taxon>Embryophyta</taxon>
        <taxon>Tracheophyta</taxon>
        <taxon>Spermatophyta</taxon>
        <taxon>Magnoliopsida</taxon>
        <taxon>eudicotyledons</taxon>
        <taxon>Gunneridae</taxon>
        <taxon>Pentapetalae</taxon>
        <taxon>asterids</taxon>
        <taxon>lamiids</taxon>
        <taxon>Solanales</taxon>
        <taxon>Solanaceae</taxon>
        <taxon>Solanoideae</taxon>
        <taxon>Datureae</taxon>
        <taxon>Datura</taxon>
    </lineage>
</organism>
<name>A0ABS8RWI6_DATST</name>
<reference evidence="1 2" key="1">
    <citation type="journal article" date="2021" name="BMC Genomics">
        <title>Datura genome reveals duplications of psychoactive alkaloid biosynthetic genes and high mutation rate following tissue culture.</title>
        <authorList>
            <person name="Rajewski A."/>
            <person name="Carter-House D."/>
            <person name="Stajich J."/>
            <person name="Litt A."/>
        </authorList>
    </citation>
    <scope>NUCLEOTIDE SEQUENCE [LARGE SCALE GENOMIC DNA]</scope>
    <source>
        <strain evidence="1">AR-01</strain>
    </source>
</reference>
<dbReference type="EMBL" id="JACEIK010000149">
    <property type="protein sequence ID" value="MCD7450944.1"/>
    <property type="molecule type" value="Genomic_DNA"/>
</dbReference>
<evidence type="ECO:0000313" key="1">
    <source>
        <dbReference type="EMBL" id="MCD7450944.1"/>
    </source>
</evidence>
<feature type="non-terminal residue" evidence="1">
    <location>
        <position position="1"/>
    </location>
</feature>